<feature type="region of interest" description="Disordered" evidence="1">
    <location>
        <begin position="1"/>
        <end position="25"/>
    </location>
</feature>
<accession>A0A6A3A2Z6</accession>
<evidence type="ECO:0000256" key="2">
    <source>
        <dbReference type="SAM" id="Phobius"/>
    </source>
</evidence>
<keyword evidence="2" id="KW-0472">Membrane</keyword>
<keyword evidence="2" id="KW-0812">Transmembrane</keyword>
<protein>
    <recommendedName>
        <fullName evidence="5">Transmembrane protein</fullName>
    </recommendedName>
</protein>
<comment type="caution">
    <text evidence="3">The sequence shown here is derived from an EMBL/GenBank/DDBJ whole genome shotgun (WGS) entry which is preliminary data.</text>
</comment>
<dbReference type="OrthoDB" id="1726667at2759"/>
<evidence type="ECO:0000313" key="4">
    <source>
        <dbReference type="Proteomes" id="UP000436088"/>
    </source>
</evidence>
<gene>
    <name evidence="3" type="ORF">F3Y22_tig00110597pilonHSYRG00139</name>
</gene>
<dbReference type="EMBL" id="VEPZ02001044">
    <property type="protein sequence ID" value="KAE8698413.1"/>
    <property type="molecule type" value="Genomic_DNA"/>
</dbReference>
<dbReference type="AlphaFoldDB" id="A0A6A3A2Z6"/>
<sequence length="102" mass="11063">MEGLQNWVSSFSKNPKSGSPSFLPDLPYNLRGGGGASASSSALSSSDSAGVLVNRPPRRFVSLWTCSKLCGICFVAGIIVGYTLKRRVRRWASKLLKRLKDD</sequence>
<name>A0A6A3A2Z6_HIBSY</name>
<organism evidence="3 4">
    <name type="scientific">Hibiscus syriacus</name>
    <name type="common">Rose of Sharon</name>
    <dbReference type="NCBI Taxonomy" id="106335"/>
    <lineage>
        <taxon>Eukaryota</taxon>
        <taxon>Viridiplantae</taxon>
        <taxon>Streptophyta</taxon>
        <taxon>Embryophyta</taxon>
        <taxon>Tracheophyta</taxon>
        <taxon>Spermatophyta</taxon>
        <taxon>Magnoliopsida</taxon>
        <taxon>eudicotyledons</taxon>
        <taxon>Gunneridae</taxon>
        <taxon>Pentapetalae</taxon>
        <taxon>rosids</taxon>
        <taxon>malvids</taxon>
        <taxon>Malvales</taxon>
        <taxon>Malvaceae</taxon>
        <taxon>Malvoideae</taxon>
        <taxon>Hibiscus</taxon>
    </lineage>
</organism>
<keyword evidence="4" id="KW-1185">Reference proteome</keyword>
<evidence type="ECO:0000256" key="1">
    <source>
        <dbReference type="SAM" id="MobiDB-lite"/>
    </source>
</evidence>
<dbReference type="Proteomes" id="UP000436088">
    <property type="component" value="Unassembled WGS sequence"/>
</dbReference>
<keyword evidence="2" id="KW-1133">Transmembrane helix</keyword>
<reference evidence="3" key="1">
    <citation type="submission" date="2019-09" db="EMBL/GenBank/DDBJ databases">
        <title>Draft genome information of white flower Hibiscus syriacus.</title>
        <authorList>
            <person name="Kim Y.-M."/>
        </authorList>
    </citation>
    <scope>NUCLEOTIDE SEQUENCE [LARGE SCALE GENOMIC DNA]</scope>
    <source>
        <strain evidence="3">YM2019G1</strain>
    </source>
</reference>
<feature type="compositionally biased region" description="Polar residues" evidence="1">
    <location>
        <begin position="1"/>
        <end position="20"/>
    </location>
</feature>
<proteinExistence type="predicted"/>
<evidence type="ECO:0008006" key="5">
    <source>
        <dbReference type="Google" id="ProtNLM"/>
    </source>
</evidence>
<evidence type="ECO:0000313" key="3">
    <source>
        <dbReference type="EMBL" id="KAE8698413.1"/>
    </source>
</evidence>
<feature type="transmembrane region" description="Helical" evidence="2">
    <location>
        <begin position="61"/>
        <end position="84"/>
    </location>
</feature>